<feature type="compositionally biased region" description="Polar residues" evidence="7">
    <location>
        <begin position="680"/>
        <end position="696"/>
    </location>
</feature>
<sequence length="974" mass="109463">MSVVANALAVVNPNEVGGQIPKERSQIPAVPRSVVGGSGNNPKQNASKQSAKFLQSAYTTQSSNLSSVSTLSGAIYTTSYNPAATTPYSLPSSSQPRIFIRTSSTPAPITRTGMVKSTVGFDRNRNVRAQVERAMREHKIYSCIGVYPAVRKALQKRGWIEKNPSLGIARSTNLGNATKELESRGFDDESDQAWMNRVLRDYPPDFIWVIRRDNIDWRSLHKDQLINRFPKAFFTTKVGIAACLQNMQWFSEAGVSDTFFPRCYRLCIDEEKTSFIDDYRLSACMGLLKWVVSAYEKDGETGVMDPSSRVVSLAVDFAVRQVNNYVRMRRHEDIDWLMPPAFMGQHWDVFLNQYYNVVLMKCKLAPNDSQDTGKLKYDAAKRALQRISPFWPQLNTDGTNNIWICKPGARSRGKGIIILNQLDKILDLLSQNNYREANWVVQKYIERPLLIYKTKFDIRQWFVVSDWSPLTVWFYKESYIRFCTKPFSLDDFHESIHLCNNAVQCRYQNSELRDTALPDENMWDCYTFQSYLKSIGKLDTWENLIYPGMKQGILGVMLASQETVDVHKNCFELYGADFMLSEDMRPWLIEINSCPCMAPSTSVTARMCAQCLEDCVKIVIDRREDRSADTGLFELIFKQTQSSIPLPFNSVDLIVQGKKLTRDVDWPSIMTKYNSKRIPTGTSSTRMLRASQQPSSVSNGLTFMDLVQRLRLKEAQMCPPVANSTPNTAPVSPNPKSGLSPKSASKIPTDGSKLSNSSIVSVRKMTVPEPGNNNSLSIVPVQSNNNNSDNPDNKEATKNSGNEKLKPAIVGKAGSKTNSNRRVKIVNNTEQPSTMRQSNTETLLSALLKSSVNNQPTMADLVRLSQEADQETNQRTKLNTFGHTNPEPFPEPAEPRKGRTLPQNHSKSKTPSITSTEGSHTGKIRPNSRTLNIQPLQSKRGSDSQSVHSAHRSKSKESSGSLTKVITTRAFNRK</sequence>
<feature type="compositionally biased region" description="Polar residues" evidence="7">
    <location>
        <begin position="771"/>
        <end position="782"/>
    </location>
</feature>
<dbReference type="AlphaFoldDB" id="A0A8J2J8R7"/>
<comment type="subcellular location">
    <subcellularLocation>
        <location evidence="1">Cytoplasm</location>
        <location evidence="1">Cytoskeleton</location>
    </subcellularLocation>
</comment>
<dbReference type="GO" id="GO:0003341">
    <property type="term" value="P:cilium movement"/>
    <property type="evidence" value="ECO:0007669"/>
    <property type="project" value="TreeGrafter"/>
</dbReference>
<evidence type="ECO:0000256" key="5">
    <source>
        <dbReference type="ARBA" id="ARBA00022840"/>
    </source>
</evidence>
<dbReference type="PANTHER" id="PTHR45870:SF2">
    <property type="entry name" value="TUBULIN MONOGLYCYLASE TTLL3"/>
    <property type="match status" value="1"/>
</dbReference>
<protein>
    <recommendedName>
        <fullName evidence="10">Tubulin glycylase 3A</fullName>
    </recommendedName>
</protein>
<keyword evidence="3" id="KW-0436">Ligase</keyword>
<dbReference type="GO" id="GO:0005930">
    <property type="term" value="C:axoneme"/>
    <property type="evidence" value="ECO:0007669"/>
    <property type="project" value="TreeGrafter"/>
</dbReference>
<evidence type="ECO:0000313" key="8">
    <source>
        <dbReference type="EMBL" id="CAG7713005.1"/>
    </source>
</evidence>
<gene>
    <name evidence="8" type="ORF">AFUS01_LOCUS5195</name>
</gene>
<keyword evidence="4" id="KW-0547">Nucleotide-binding</keyword>
<comment type="caution">
    <text evidence="8">The sequence shown here is derived from an EMBL/GenBank/DDBJ whole genome shotgun (WGS) entry which is preliminary data.</text>
</comment>
<feature type="compositionally biased region" description="Polar residues" evidence="7">
    <location>
        <begin position="927"/>
        <end position="948"/>
    </location>
</feature>
<dbReference type="InterPro" id="IPR051437">
    <property type="entry name" value="TTLL_monoglycylase"/>
</dbReference>
<dbReference type="PROSITE" id="PS51221">
    <property type="entry name" value="TTL"/>
    <property type="match status" value="1"/>
</dbReference>
<dbReference type="PANTHER" id="PTHR45870">
    <property type="entry name" value="TUBULIN MONOGLYCYLASE TTLL3"/>
    <property type="match status" value="1"/>
</dbReference>
<dbReference type="FunFam" id="3.30.470.20:FF:000032">
    <property type="entry name" value="tubulin monoglycylase TTLL3 isoform X2"/>
    <property type="match status" value="1"/>
</dbReference>
<proteinExistence type="predicted"/>
<feature type="compositionally biased region" description="Polar residues" evidence="7">
    <location>
        <begin position="871"/>
        <end position="883"/>
    </location>
</feature>
<dbReference type="GO" id="GO:0015630">
    <property type="term" value="C:microtubule cytoskeleton"/>
    <property type="evidence" value="ECO:0007669"/>
    <property type="project" value="TreeGrafter"/>
</dbReference>
<feature type="compositionally biased region" description="Polar residues" evidence="7">
    <location>
        <begin position="901"/>
        <end position="919"/>
    </location>
</feature>
<evidence type="ECO:0000313" key="9">
    <source>
        <dbReference type="Proteomes" id="UP000708208"/>
    </source>
</evidence>
<name>A0A8J2J8R7_9HEXA</name>
<accession>A0A8J2J8R7</accession>
<feature type="region of interest" description="Disordered" evidence="7">
    <location>
        <begin position="677"/>
        <end position="696"/>
    </location>
</feature>
<keyword evidence="2" id="KW-0963">Cytoplasm</keyword>
<keyword evidence="9" id="KW-1185">Reference proteome</keyword>
<feature type="region of interest" description="Disordered" evidence="7">
    <location>
        <begin position="866"/>
        <end position="974"/>
    </location>
</feature>
<feature type="compositionally biased region" description="Polar residues" evidence="7">
    <location>
        <begin position="40"/>
        <end position="49"/>
    </location>
</feature>
<evidence type="ECO:0000256" key="3">
    <source>
        <dbReference type="ARBA" id="ARBA00022598"/>
    </source>
</evidence>
<keyword evidence="5" id="KW-0067">ATP-binding</keyword>
<dbReference type="Proteomes" id="UP000708208">
    <property type="component" value="Unassembled WGS sequence"/>
</dbReference>
<feature type="compositionally biased region" description="Polar residues" evidence="7">
    <location>
        <begin position="722"/>
        <end position="743"/>
    </location>
</feature>
<evidence type="ECO:0008006" key="10">
    <source>
        <dbReference type="Google" id="ProtNLM"/>
    </source>
</evidence>
<dbReference type="GO" id="GO:0005524">
    <property type="term" value="F:ATP binding"/>
    <property type="evidence" value="ECO:0007669"/>
    <property type="project" value="UniProtKB-KW"/>
</dbReference>
<dbReference type="GO" id="GO:0060271">
    <property type="term" value="P:cilium assembly"/>
    <property type="evidence" value="ECO:0007669"/>
    <property type="project" value="TreeGrafter"/>
</dbReference>
<evidence type="ECO:0000256" key="2">
    <source>
        <dbReference type="ARBA" id="ARBA00022490"/>
    </source>
</evidence>
<dbReference type="GO" id="GO:0070736">
    <property type="term" value="F:protein-glycine ligase activity, initiating"/>
    <property type="evidence" value="ECO:0007669"/>
    <property type="project" value="TreeGrafter"/>
</dbReference>
<evidence type="ECO:0000256" key="4">
    <source>
        <dbReference type="ARBA" id="ARBA00022741"/>
    </source>
</evidence>
<feature type="compositionally biased region" description="Basic and acidic residues" evidence="7">
    <location>
        <begin position="791"/>
        <end position="806"/>
    </location>
</feature>
<evidence type="ECO:0000256" key="1">
    <source>
        <dbReference type="ARBA" id="ARBA00004245"/>
    </source>
</evidence>
<reference evidence="8" key="1">
    <citation type="submission" date="2021-06" db="EMBL/GenBank/DDBJ databases">
        <authorList>
            <person name="Hodson N. C."/>
            <person name="Mongue J. A."/>
            <person name="Jaron S. K."/>
        </authorList>
    </citation>
    <scope>NUCLEOTIDE SEQUENCE</scope>
</reference>
<keyword evidence="6" id="KW-0206">Cytoskeleton</keyword>
<feature type="region of interest" description="Disordered" evidence="7">
    <location>
        <begin position="719"/>
        <end position="807"/>
    </location>
</feature>
<dbReference type="InterPro" id="IPR004344">
    <property type="entry name" value="TTL/TTLL_fam"/>
</dbReference>
<dbReference type="Pfam" id="PF03133">
    <property type="entry name" value="TTL"/>
    <property type="match status" value="1"/>
</dbReference>
<dbReference type="EMBL" id="CAJVCH010032919">
    <property type="protein sequence ID" value="CAG7713005.1"/>
    <property type="molecule type" value="Genomic_DNA"/>
</dbReference>
<dbReference type="OrthoDB" id="202825at2759"/>
<organism evidence="8 9">
    <name type="scientific">Allacma fusca</name>
    <dbReference type="NCBI Taxonomy" id="39272"/>
    <lineage>
        <taxon>Eukaryota</taxon>
        <taxon>Metazoa</taxon>
        <taxon>Ecdysozoa</taxon>
        <taxon>Arthropoda</taxon>
        <taxon>Hexapoda</taxon>
        <taxon>Collembola</taxon>
        <taxon>Symphypleona</taxon>
        <taxon>Sminthuridae</taxon>
        <taxon>Allacma</taxon>
    </lineage>
</organism>
<feature type="compositionally biased region" description="Polar residues" evidence="7">
    <location>
        <begin position="958"/>
        <end position="974"/>
    </location>
</feature>
<feature type="region of interest" description="Disordered" evidence="7">
    <location>
        <begin position="19"/>
        <end position="49"/>
    </location>
</feature>
<evidence type="ECO:0000256" key="7">
    <source>
        <dbReference type="SAM" id="MobiDB-lite"/>
    </source>
</evidence>
<evidence type="ECO:0000256" key="6">
    <source>
        <dbReference type="ARBA" id="ARBA00023212"/>
    </source>
</evidence>